<gene>
    <name evidence="2" type="ORF">BRADI_1g38928v3</name>
</gene>
<dbReference type="PROSITE" id="PS51257">
    <property type="entry name" value="PROKAR_LIPOPROTEIN"/>
    <property type="match status" value="1"/>
</dbReference>
<dbReference type="AlphaFoldDB" id="A0A0Q3H6G2"/>
<protein>
    <submittedName>
        <fullName evidence="2 3">Uncharacterized protein</fullName>
    </submittedName>
</protein>
<evidence type="ECO:0000313" key="2">
    <source>
        <dbReference type="EMBL" id="KQK18117.1"/>
    </source>
</evidence>
<dbReference type="InParanoid" id="A0A0Q3H6G2"/>
<sequence length="151" mass="15464">MPKRSMIRSIAWPSPPTASSSLACTGTQENNPPSRTIDSSRIVCQPPPCSRASPSALVSASPCRRLPVVALLLQCAASPATTPSQAPTVDRCAPAAEPLSYPATRPPLLPVSLLQRTLLPLPFLPSPAAGPNPLWSISSPAAPSSAAAAAL</sequence>
<evidence type="ECO:0000313" key="3">
    <source>
        <dbReference type="EnsemblPlants" id="KQK18117"/>
    </source>
</evidence>
<organism evidence="2">
    <name type="scientific">Brachypodium distachyon</name>
    <name type="common">Purple false brome</name>
    <name type="synonym">Trachynia distachya</name>
    <dbReference type="NCBI Taxonomy" id="15368"/>
    <lineage>
        <taxon>Eukaryota</taxon>
        <taxon>Viridiplantae</taxon>
        <taxon>Streptophyta</taxon>
        <taxon>Embryophyta</taxon>
        <taxon>Tracheophyta</taxon>
        <taxon>Spermatophyta</taxon>
        <taxon>Magnoliopsida</taxon>
        <taxon>Liliopsida</taxon>
        <taxon>Poales</taxon>
        <taxon>Poaceae</taxon>
        <taxon>BOP clade</taxon>
        <taxon>Pooideae</taxon>
        <taxon>Stipodae</taxon>
        <taxon>Brachypodieae</taxon>
        <taxon>Brachypodium</taxon>
    </lineage>
</organism>
<proteinExistence type="predicted"/>
<reference evidence="3" key="3">
    <citation type="submission" date="2018-08" db="UniProtKB">
        <authorList>
            <consortium name="EnsemblPlants"/>
        </authorList>
    </citation>
    <scope>IDENTIFICATION</scope>
    <source>
        <strain evidence="3">cv. Bd21</strain>
    </source>
</reference>
<accession>A0A0Q3H6G2</accession>
<feature type="region of interest" description="Disordered" evidence="1">
    <location>
        <begin position="1"/>
        <end position="38"/>
    </location>
</feature>
<dbReference type="Gramene" id="KQK18117">
    <property type="protein sequence ID" value="KQK18117"/>
    <property type="gene ID" value="BRADI_1g38928v3"/>
</dbReference>
<feature type="compositionally biased region" description="Polar residues" evidence="1">
    <location>
        <begin position="17"/>
        <end position="38"/>
    </location>
</feature>
<dbReference type="EMBL" id="CM000880">
    <property type="protein sequence ID" value="KQK18117.1"/>
    <property type="molecule type" value="Genomic_DNA"/>
</dbReference>
<dbReference type="EnsemblPlants" id="KQK18117">
    <property type="protein sequence ID" value="KQK18117"/>
    <property type="gene ID" value="BRADI_1g38928v3"/>
</dbReference>
<dbReference type="Proteomes" id="UP000008810">
    <property type="component" value="Chromosome 1"/>
</dbReference>
<reference evidence="2" key="2">
    <citation type="submission" date="2017-06" db="EMBL/GenBank/DDBJ databases">
        <title>WGS assembly of Brachypodium distachyon.</title>
        <authorList>
            <consortium name="The International Brachypodium Initiative"/>
            <person name="Lucas S."/>
            <person name="Harmon-Smith M."/>
            <person name="Lail K."/>
            <person name="Tice H."/>
            <person name="Grimwood J."/>
            <person name="Bruce D."/>
            <person name="Barry K."/>
            <person name="Shu S."/>
            <person name="Lindquist E."/>
            <person name="Wang M."/>
            <person name="Pitluck S."/>
            <person name="Vogel J.P."/>
            <person name="Garvin D.F."/>
            <person name="Mockler T.C."/>
            <person name="Schmutz J."/>
            <person name="Rokhsar D."/>
            <person name="Bevan M.W."/>
        </authorList>
    </citation>
    <scope>NUCLEOTIDE SEQUENCE</scope>
    <source>
        <strain evidence="2">Bd21</strain>
    </source>
</reference>
<name>A0A0Q3H6G2_BRADI</name>
<reference evidence="2 3" key="1">
    <citation type="journal article" date="2010" name="Nature">
        <title>Genome sequencing and analysis of the model grass Brachypodium distachyon.</title>
        <authorList>
            <consortium name="International Brachypodium Initiative"/>
        </authorList>
    </citation>
    <scope>NUCLEOTIDE SEQUENCE [LARGE SCALE GENOMIC DNA]</scope>
    <source>
        <strain evidence="2 3">Bd21</strain>
    </source>
</reference>
<keyword evidence="4" id="KW-1185">Reference proteome</keyword>
<evidence type="ECO:0000256" key="1">
    <source>
        <dbReference type="SAM" id="MobiDB-lite"/>
    </source>
</evidence>
<evidence type="ECO:0000313" key="4">
    <source>
        <dbReference type="Proteomes" id="UP000008810"/>
    </source>
</evidence>